<dbReference type="Pfam" id="PF00013">
    <property type="entry name" value="KH_1"/>
    <property type="match status" value="3"/>
</dbReference>
<proteinExistence type="predicted"/>
<feature type="region of interest" description="Disordered" evidence="3">
    <location>
        <begin position="626"/>
        <end position="647"/>
    </location>
</feature>
<feature type="compositionally biased region" description="Polar residues" evidence="3">
    <location>
        <begin position="638"/>
        <end position="647"/>
    </location>
</feature>
<feature type="region of interest" description="Disordered" evidence="3">
    <location>
        <begin position="114"/>
        <end position="134"/>
    </location>
</feature>
<feature type="compositionally biased region" description="Pro residues" evidence="3">
    <location>
        <begin position="552"/>
        <end position="564"/>
    </location>
</feature>
<organism evidence="5 6">
    <name type="scientific">Tribonema minus</name>
    <dbReference type="NCBI Taxonomy" id="303371"/>
    <lineage>
        <taxon>Eukaryota</taxon>
        <taxon>Sar</taxon>
        <taxon>Stramenopiles</taxon>
        <taxon>Ochrophyta</taxon>
        <taxon>PX clade</taxon>
        <taxon>Xanthophyceae</taxon>
        <taxon>Tribonematales</taxon>
        <taxon>Tribonemataceae</taxon>
        <taxon>Tribonema</taxon>
    </lineage>
</organism>
<dbReference type="InterPro" id="IPR004087">
    <property type="entry name" value="KH_dom"/>
</dbReference>
<feature type="region of interest" description="Disordered" evidence="3">
    <location>
        <begin position="57"/>
        <end position="78"/>
    </location>
</feature>
<feature type="domain" description="K Homology" evidence="4">
    <location>
        <begin position="446"/>
        <end position="517"/>
    </location>
</feature>
<dbReference type="InterPro" id="IPR004088">
    <property type="entry name" value="KH_dom_type_1"/>
</dbReference>
<dbReference type="EMBL" id="JAFCMP010000030">
    <property type="protein sequence ID" value="KAG5190694.1"/>
    <property type="molecule type" value="Genomic_DNA"/>
</dbReference>
<evidence type="ECO:0000256" key="2">
    <source>
        <dbReference type="PROSITE-ProRule" id="PRU00117"/>
    </source>
</evidence>
<dbReference type="SMART" id="SM00322">
    <property type="entry name" value="KH"/>
    <property type="match status" value="4"/>
</dbReference>
<protein>
    <recommendedName>
        <fullName evidence="4">K Homology domain-containing protein</fullName>
    </recommendedName>
</protein>
<keyword evidence="2" id="KW-0694">RNA-binding</keyword>
<feature type="domain" description="K Homology" evidence="4">
    <location>
        <begin position="75"/>
        <end position="160"/>
    </location>
</feature>
<dbReference type="SUPFAM" id="SSF54791">
    <property type="entry name" value="Eukaryotic type KH-domain (KH-domain type I)"/>
    <property type="match status" value="4"/>
</dbReference>
<feature type="compositionally biased region" description="Pro residues" evidence="3">
    <location>
        <begin position="626"/>
        <end position="637"/>
    </location>
</feature>
<dbReference type="OrthoDB" id="5204190at2759"/>
<keyword evidence="6" id="KW-1185">Reference proteome</keyword>
<accession>A0A835ZE80</accession>
<feature type="compositionally biased region" description="Polar residues" evidence="3">
    <location>
        <begin position="184"/>
        <end position="195"/>
    </location>
</feature>
<dbReference type="GO" id="GO:0003723">
    <property type="term" value="F:RNA binding"/>
    <property type="evidence" value="ECO:0007669"/>
    <property type="project" value="UniProtKB-UniRule"/>
</dbReference>
<dbReference type="AlphaFoldDB" id="A0A835ZE80"/>
<dbReference type="InterPro" id="IPR036612">
    <property type="entry name" value="KH_dom_type_1_sf"/>
</dbReference>
<dbReference type="InterPro" id="IPR055256">
    <property type="entry name" value="KH_1_KHDC4/BBP-like"/>
</dbReference>
<feature type="region of interest" description="Disordered" evidence="3">
    <location>
        <begin position="296"/>
        <end position="317"/>
    </location>
</feature>
<feature type="domain" description="K Homology" evidence="4">
    <location>
        <begin position="329"/>
        <end position="402"/>
    </location>
</feature>
<dbReference type="PANTHER" id="PTHR10288">
    <property type="entry name" value="KH DOMAIN CONTAINING RNA BINDING PROTEIN"/>
    <property type="match status" value="1"/>
</dbReference>
<keyword evidence="1" id="KW-0677">Repeat</keyword>
<feature type="compositionally biased region" description="Low complexity" evidence="3">
    <location>
        <begin position="542"/>
        <end position="551"/>
    </location>
</feature>
<feature type="compositionally biased region" description="Gly residues" evidence="3">
    <location>
        <begin position="305"/>
        <end position="317"/>
    </location>
</feature>
<gene>
    <name evidence="5" type="ORF">JKP88DRAFT_266825</name>
</gene>
<evidence type="ECO:0000313" key="5">
    <source>
        <dbReference type="EMBL" id="KAG5190694.1"/>
    </source>
</evidence>
<dbReference type="Pfam" id="PF22675">
    <property type="entry name" value="KH-I_KHDC4-BBP"/>
    <property type="match status" value="1"/>
</dbReference>
<evidence type="ECO:0000256" key="3">
    <source>
        <dbReference type="SAM" id="MobiDB-lite"/>
    </source>
</evidence>
<feature type="region of interest" description="Disordered" evidence="3">
    <location>
        <begin position="522"/>
        <end position="564"/>
    </location>
</feature>
<reference evidence="5" key="1">
    <citation type="submission" date="2021-02" db="EMBL/GenBank/DDBJ databases">
        <title>First Annotated Genome of the Yellow-green Alga Tribonema minus.</title>
        <authorList>
            <person name="Mahan K.M."/>
        </authorList>
    </citation>
    <scope>NUCLEOTIDE SEQUENCE</scope>
    <source>
        <strain evidence="5">UTEX B ZZ1240</strain>
    </source>
</reference>
<dbReference type="Gene3D" id="3.30.1370.10">
    <property type="entry name" value="K Homology domain, type 1"/>
    <property type="match status" value="4"/>
</dbReference>
<dbReference type="CDD" id="cd00105">
    <property type="entry name" value="KH-I"/>
    <property type="match status" value="1"/>
</dbReference>
<evidence type="ECO:0000256" key="1">
    <source>
        <dbReference type="ARBA" id="ARBA00022737"/>
    </source>
</evidence>
<dbReference type="Proteomes" id="UP000664859">
    <property type="component" value="Unassembled WGS sequence"/>
</dbReference>
<name>A0A835ZE80_9STRA</name>
<dbReference type="PROSITE" id="PS50084">
    <property type="entry name" value="KH_TYPE_1"/>
    <property type="match status" value="4"/>
</dbReference>
<feature type="domain" description="K Homology" evidence="4">
    <location>
        <begin position="222"/>
        <end position="295"/>
    </location>
</feature>
<comment type="caution">
    <text evidence="5">The sequence shown here is derived from an EMBL/GenBank/DDBJ whole genome shotgun (WGS) entry which is preliminary data.</text>
</comment>
<feature type="region of interest" description="Disordered" evidence="3">
    <location>
        <begin position="182"/>
        <end position="204"/>
    </location>
</feature>
<sequence length="647" mass="66552">MAAEAAKARAAAIAAKLSASLAGGGAPVGASMMSSTPSFGLEASTELGKRKARWSEQVEAPSSYGNGGGGAGFGASKRNKVPIPEHLARGGSIMGMLLGPKGSTIRAMQEKTGAKIQIRGRGSNPKPGDDHDADEPLHVMIEGSDQAVSSATREIQSILHNPEEANRLKHQQLTDLASMRSGMGMNTSGMPSANSPYGPPSNLGGAQYSGSSLMGGASNGGGVDEAAFEIPNAMVGVVIGRGGENIQRIQREFGVNIQIAKSTDIPPGAVARPITLKGPPQALAAAKAEVMNLINDRQQQQQQHMGGGGGGQQGTYGGGGNAGLGSYSANETITMTIPNDKVGLVIGKGGATIKGIQSRTQASVQIPPTPDADNPACRTITISGASTQQVEIAVSEVRSVIDAGVQGLAPPGGSATIVQYYAAGIYVFINVCSVIDASVQGLAPPGGSATIVQVPDDRVGLIIGKAGNTIKEMQARHGVRIQIPPTADPGTRYRSVSITGPGDAANRCKYDVEKLLANDMAQNPRQGDRGGPPFQQPPQQPPQQQQPMPQYGAPPPGYAPSPYLPPMAPAPMPYGVPIAQAIVSVPSPLQQCSGHRIRQFWQYAAYYGERVAREQYGAWAPPAGTPPPPGTVLPPPAQSSTGLNGII</sequence>
<evidence type="ECO:0000313" key="6">
    <source>
        <dbReference type="Proteomes" id="UP000664859"/>
    </source>
</evidence>
<feature type="non-terminal residue" evidence="5">
    <location>
        <position position="647"/>
    </location>
</feature>
<evidence type="ECO:0000259" key="4">
    <source>
        <dbReference type="SMART" id="SM00322"/>
    </source>
</evidence>